<proteinExistence type="predicted"/>
<gene>
    <name evidence="2" type="ORF">ACFQQG_13845</name>
</gene>
<evidence type="ECO:0000256" key="1">
    <source>
        <dbReference type="SAM" id="MobiDB-lite"/>
    </source>
</evidence>
<dbReference type="RefSeq" id="WP_267161790.1">
    <property type="nucleotide sequence ID" value="NZ_CP112972.1"/>
</dbReference>
<sequence length="136" mass="15104">MRLPVPKNKLVALTLVGAALTAVVAVALAAPLGGLAQAGGQDDVDGQSNVSQVDADAPTPNQDFDPNVQTQSRYDEEGEEYEEHEEDEEYEEEDEEYEEEDDEHEEEDDEHEEDEEDEEYDNSEYAPRGGENGGDR</sequence>
<reference evidence="2 3" key="1">
    <citation type="journal article" date="2019" name="Int. J. Syst. Evol. Microbiol.">
        <title>The Global Catalogue of Microorganisms (GCM) 10K type strain sequencing project: providing services to taxonomists for standard genome sequencing and annotation.</title>
        <authorList>
            <consortium name="The Broad Institute Genomics Platform"/>
            <consortium name="The Broad Institute Genome Sequencing Center for Infectious Disease"/>
            <person name="Wu L."/>
            <person name="Ma J."/>
        </authorList>
    </citation>
    <scope>NUCLEOTIDE SEQUENCE [LARGE SCALE GENOMIC DNA]</scope>
    <source>
        <strain evidence="2 3">JCM 30072</strain>
    </source>
</reference>
<dbReference type="Proteomes" id="UP001596445">
    <property type="component" value="Unassembled WGS sequence"/>
</dbReference>
<evidence type="ECO:0000313" key="2">
    <source>
        <dbReference type="EMBL" id="MFC7059063.1"/>
    </source>
</evidence>
<protein>
    <submittedName>
        <fullName evidence="2">Uncharacterized protein</fullName>
    </submittedName>
</protein>
<dbReference type="AlphaFoldDB" id="A0ABD5W753"/>
<name>A0ABD5W753_9EURY</name>
<feature type="compositionally biased region" description="Polar residues" evidence="1">
    <location>
        <begin position="59"/>
        <end position="72"/>
    </location>
</feature>
<dbReference type="EMBL" id="JBHSZI010000001">
    <property type="protein sequence ID" value="MFC7059063.1"/>
    <property type="molecule type" value="Genomic_DNA"/>
</dbReference>
<feature type="compositionally biased region" description="Acidic residues" evidence="1">
    <location>
        <begin position="76"/>
        <end position="122"/>
    </location>
</feature>
<feature type="region of interest" description="Disordered" evidence="1">
    <location>
        <begin position="35"/>
        <end position="136"/>
    </location>
</feature>
<dbReference type="GeneID" id="76631147"/>
<comment type="caution">
    <text evidence="2">The sequence shown here is derived from an EMBL/GenBank/DDBJ whole genome shotgun (WGS) entry which is preliminary data.</text>
</comment>
<accession>A0ABD5W753</accession>
<keyword evidence="3" id="KW-1185">Reference proteome</keyword>
<evidence type="ECO:0000313" key="3">
    <source>
        <dbReference type="Proteomes" id="UP001596445"/>
    </source>
</evidence>
<organism evidence="2 3">
    <name type="scientific">Halovenus salina</name>
    <dbReference type="NCBI Taxonomy" id="1510225"/>
    <lineage>
        <taxon>Archaea</taxon>
        <taxon>Methanobacteriati</taxon>
        <taxon>Methanobacteriota</taxon>
        <taxon>Stenosarchaea group</taxon>
        <taxon>Halobacteria</taxon>
        <taxon>Halobacteriales</taxon>
        <taxon>Haloarculaceae</taxon>
        <taxon>Halovenus</taxon>
    </lineage>
</organism>